<evidence type="ECO:0000313" key="3">
    <source>
        <dbReference type="EMBL" id="HEB44078.1"/>
    </source>
</evidence>
<accession>A0A7C1SIC6</accession>
<organism evidence="3">
    <name type="scientific">Agrobacterium albertimagni</name>
    <dbReference type="NCBI Taxonomy" id="147266"/>
    <lineage>
        <taxon>Bacteria</taxon>
        <taxon>Pseudomonadati</taxon>
        <taxon>Pseudomonadota</taxon>
        <taxon>Alphaproteobacteria</taxon>
        <taxon>Hyphomicrobiales</taxon>
        <taxon>Rhizobiaceae</taxon>
        <taxon>Rhizobium/Agrobacterium group</taxon>
        <taxon>Agrobacterium</taxon>
    </lineage>
</organism>
<dbReference type="Pfam" id="PF03432">
    <property type="entry name" value="Relaxase"/>
    <property type="match status" value="1"/>
</dbReference>
<reference evidence="3" key="1">
    <citation type="journal article" date="2020" name="mSystems">
        <title>Genome- and Community-Level Interaction Insights into Carbon Utilization and Element Cycling Functions of Hydrothermarchaeota in Hydrothermal Sediment.</title>
        <authorList>
            <person name="Zhou Z."/>
            <person name="Liu Y."/>
            <person name="Xu W."/>
            <person name="Pan J."/>
            <person name="Luo Z.H."/>
            <person name="Li M."/>
        </authorList>
    </citation>
    <scope>NUCLEOTIDE SEQUENCE [LARGE SCALE GENOMIC DNA]</scope>
    <source>
        <strain evidence="3">SpSt-243</strain>
    </source>
</reference>
<evidence type="ECO:0000256" key="1">
    <source>
        <dbReference type="SAM" id="MobiDB-lite"/>
    </source>
</evidence>
<dbReference type="Gene3D" id="3.30.930.30">
    <property type="match status" value="1"/>
</dbReference>
<feature type="region of interest" description="Disordered" evidence="1">
    <location>
        <begin position="316"/>
        <end position="337"/>
    </location>
</feature>
<dbReference type="InterPro" id="IPR005094">
    <property type="entry name" value="Endonuclease_MobA/VirD2"/>
</dbReference>
<evidence type="ECO:0000259" key="2">
    <source>
        <dbReference type="Pfam" id="PF03432"/>
    </source>
</evidence>
<proteinExistence type="predicted"/>
<gene>
    <name evidence="3" type="ORF">ENP70_10375</name>
</gene>
<comment type="caution">
    <text evidence="3">The sequence shown here is derived from an EMBL/GenBank/DDBJ whole genome shotgun (WGS) entry which is preliminary data.</text>
</comment>
<feature type="domain" description="MobA/VirD2-like nuclease" evidence="2">
    <location>
        <begin position="97"/>
        <end position="205"/>
    </location>
</feature>
<dbReference type="EMBL" id="DSKI01000537">
    <property type="protein sequence ID" value="HEB44078.1"/>
    <property type="molecule type" value="Genomic_DNA"/>
</dbReference>
<name>A0A7C1SIC6_9HYPH</name>
<sequence length="337" mass="37841">MADFIQVRGFEEALRPPVRPRRARITDHAVGPVRSLSDMAPRARLDRIARRVPEVMVKITGRPKDGRHLAAHLAYISRNSDLPLEGPDGERLETRDAVKALAADWMAEAEADPRRRKDGSVSLSIVLSMPPGTDPFRMHDASRAFAIQTFGETHPYVFAFHTDERHPHVHLTVRSLGHDGLKLNPRKADLEQWRQTFAAVLRDRGVEAEATPRRARGVVRKAEANAVRRIRDRFNKGQGQPAKADVGAVRAALDKTRPSMWRAAIHARQTAVRTFLVAQSMALSRSGDAENQRLAETLKAFVGSLPPVETRQEALAREIEVRRDKSAPETREPNHRR</sequence>
<protein>
    <recommendedName>
        <fullName evidence="2">MobA/VirD2-like nuclease domain-containing protein</fullName>
    </recommendedName>
</protein>
<dbReference type="AlphaFoldDB" id="A0A7C1SIC6"/>